<evidence type="ECO:0000259" key="4">
    <source>
        <dbReference type="Pfam" id="PF00703"/>
    </source>
</evidence>
<feature type="domain" description="Glycoside hydrolase family 2" evidence="8">
    <location>
        <begin position="707"/>
        <end position="806"/>
    </location>
</feature>
<name>A0ABR9TA86_9SPHI</name>
<feature type="domain" description="Glycoside hydrolase family 2 catalytic" evidence="5">
    <location>
        <begin position="311"/>
        <end position="470"/>
    </location>
</feature>
<dbReference type="Pfam" id="PF13364">
    <property type="entry name" value="BetaGal_ABD2"/>
    <property type="match status" value="1"/>
</dbReference>
<protein>
    <submittedName>
        <fullName evidence="9">Beta-galactosidase</fullName>
    </submittedName>
</protein>
<organism evidence="9 10">
    <name type="scientific">Sphingobacterium pedocola</name>
    <dbReference type="NCBI Taxonomy" id="2082722"/>
    <lineage>
        <taxon>Bacteria</taxon>
        <taxon>Pseudomonadati</taxon>
        <taxon>Bacteroidota</taxon>
        <taxon>Sphingobacteriia</taxon>
        <taxon>Sphingobacteriales</taxon>
        <taxon>Sphingobacteriaceae</taxon>
        <taxon>Sphingobacterium</taxon>
    </lineage>
</organism>
<dbReference type="Gene3D" id="2.60.120.260">
    <property type="entry name" value="Galactose-binding domain-like"/>
    <property type="match status" value="1"/>
</dbReference>
<dbReference type="SUPFAM" id="SSF49303">
    <property type="entry name" value="beta-Galactosidase/glucuronidase domain"/>
    <property type="match status" value="1"/>
</dbReference>
<dbReference type="Gene3D" id="3.20.20.80">
    <property type="entry name" value="Glycosidases"/>
    <property type="match status" value="1"/>
</dbReference>
<evidence type="ECO:0000259" key="7">
    <source>
        <dbReference type="Pfam" id="PF16355"/>
    </source>
</evidence>
<dbReference type="InterPro" id="IPR006102">
    <property type="entry name" value="Ig-like_GH2"/>
</dbReference>
<keyword evidence="2" id="KW-0378">Hydrolase</keyword>
<dbReference type="Pfam" id="PF00703">
    <property type="entry name" value="Glyco_hydro_2"/>
    <property type="match status" value="1"/>
</dbReference>
<dbReference type="PANTHER" id="PTHR42732">
    <property type="entry name" value="BETA-GALACTOSIDASE"/>
    <property type="match status" value="1"/>
</dbReference>
<reference evidence="9 10" key="1">
    <citation type="submission" date="2018-02" db="EMBL/GenBank/DDBJ databases">
        <title>Sphingobacterium KA21.</title>
        <authorList>
            <person name="Vasarhelyi B.M."/>
            <person name="Deshmukh S."/>
            <person name="Balint B."/>
            <person name="Kukolya J."/>
        </authorList>
    </citation>
    <scope>NUCLEOTIDE SEQUENCE [LARGE SCALE GENOMIC DNA]</scope>
    <source>
        <strain evidence="9 10">Ka21</strain>
    </source>
</reference>
<gene>
    <name evidence="9" type="ORF">C4F40_14555</name>
</gene>
<evidence type="ECO:0000259" key="5">
    <source>
        <dbReference type="Pfam" id="PF02836"/>
    </source>
</evidence>
<evidence type="ECO:0000256" key="3">
    <source>
        <dbReference type="ARBA" id="ARBA00023295"/>
    </source>
</evidence>
<feature type="domain" description="Glycoside hydrolase family 2 immunoglobulin-like beta-sandwich" evidence="4">
    <location>
        <begin position="203"/>
        <end position="303"/>
    </location>
</feature>
<dbReference type="SUPFAM" id="SSF49785">
    <property type="entry name" value="Galactose-binding domain-like"/>
    <property type="match status" value="1"/>
</dbReference>
<evidence type="ECO:0000256" key="1">
    <source>
        <dbReference type="ARBA" id="ARBA00007401"/>
    </source>
</evidence>
<proteinExistence type="inferred from homology"/>
<feature type="domain" description="Beta-galactosidase jelly roll" evidence="6">
    <location>
        <begin position="93"/>
        <end position="171"/>
    </location>
</feature>
<dbReference type="InterPro" id="IPR025300">
    <property type="entry name" value="BetaGal_jelly_roll_dom"/>
</dbReference>
<dbReference type="InterPro" id="IPR040605">
    <property type="entry name" value="Glyco_hydro2_dom5"/>
</dbReference>
<dbReference type="InterPro" id="IPR036156">
    <property type="entry name" value="Beta-gal/glucu_dom_sf"/>
</dbReference>
<dbReference type="InterPro" id="IPR008979">
    <property type="entry name" value="Galactose-bd-like_sf"/>
</dbReference>
<evidence type="ECO:0000313" key="9">
    <source>
        <dbReference type="EMBL" id="MBE8721947.1"/>
    </source>
</evidence>
<evidence type="ECO:0000313" key="10">
    <source>
        <dbReference type="Proteomes" id="UP000618319"/>
    </source>
</evidence>
<dbReference type="Proteomes" id="UP000618319">
    <property type="component" value="Unassembled WGS sequence"/>
</dbReference>
<dbReference type="InterPro" id="IPR006103">
    <property type="entry name" value="Glyco_hydro_2_cat"/>
</dbReference>
<dbReference type="InterPro" id="IPR006101">
    <property type="entry name" value="Glyco_hydro_2"/>
</dbReference>
<dbReference type="InterPro" id="IPR032311">
    <property type="entry name" value="DUF4982"/>
</dbReference>
<comment type="similarity">
    <text evidence="1">Belongs to the glycosyl hydrolase 2 family.</text>
</comment>
<feature type="domain" description="DUF4982" evidence="7">
    <location>
        <begin position="630"/>
        <end position="693"/>
    </location>
</feature>
<dbReference type="Gene3D" id="2.60.40.10">
    <property type="entry name" value="Immunoglobulins"/>
    <property type="match status" value="3"/>
</dbReference>
<evidence type="ECO:0000259" key="6">
    <source>
        <dbReference type="Pfam" id="PF13364"/>
    </source>
</evidence>
<dbReference type="Pfam" id="PF02836">
    <property type="entry name" value="Glyco_hydro_2_C"/>
    <property type="match status" value="1"/>
</dbReference>
<sequence>MKKSIGTLVFFFSFSLVFCQSHSRTVYHLTDGWSFHRGDFVGAESPSFDDGNWSRVRVPHDWAISGPFDKEVDKQIVAIEQNGEKVPTEKTGRTGSLPYVGVGWYRTVLPQADLDNKKAILLFEGAMSEAQVFINGQKVGFWPYGYNTFHFDITAYLNPDSRNILAVRLENRALSSRWYPGAGLYRPVTLQLLNKAISVPIWGTTVTTPVVSEEYARVNVKTKIDGAKGRNLRVVSVINDLNGRVVGQQDRMFNNIHHFIEENIEIDQPNLWSPESPALYYAVTKIYDGERLVDVDSVRFGIREVRVTPEEGFVLNGKSRKIKGVCLHHDLGPLGAALNKAALRRQLQLMKDMGADAIRTAHNMPSSWQMDLCDEMGIMVVAESFDEWNYPKTKNGYNLYFDQWAERDLVNLIRCHRNHPSIVMWSIGNEVPEQGRADGGRIAKRLQDICHREDPTRLVTVGMDRITNAIENGFAPLLDIPGLNYRTHLYESAYKKLPQGFILGSETASTVSSRGVYKFPVVEGKNKTYPDGQSSSYDLEYCSWSNLPEDDWILQDDMDWVIGEFVWTGFDYLGEPTPYDEYWPSRSSYFGICDLAGIPKDRYYLYRSRWNTQENTLHLLPHWNWKGKEGDTIPVYCYTNQPEAELFINGKSQGRRKKDPSSRLDRYRLRWNDVIYEAGTVKVVAYNSDGVAVEEKEMKTAGKPAGLRLTPDRQTLSANGEDLVFVTVEVVDKEGNLCPTSDTPLTFDVNGAGRFKAACNGDATSLVQFQQPNMPVFNGKLVVIIESGEVAGDMVLRVKGKGIKTSLLRLNSQ</sequence>
<dbReference type="RefSeq" id="WP_196939862.1">
    <property type="nucleotide sequence ID" value="NZ_MU158690.1"/>
</dbReference>
<keyword evidence="3" id="KW-0326">Glycosidase</keyword>
<dbReference type="Pfam" id="PF18565">
    <property type="entry name" value="Glyco_hydro2_C5"/>
    <property type="match status" value="1"/>
</dbReference>
<dbReference type="PRINTS" id="PR00132">
    <property type="entry name" value="GLHYDRLASE2"/>
</dbReference>
<evidence type="ECO:0000259" key="8">
    <source>
        <dbReference type="Pfam" id="PF18565"/>
    </source>
</evidence>
<dbReference type="PANTHER" id="PTHR42732:SF1">
    <property type="entry name" value="BETA-MANNOSIDASE"/>
    <property type="match status" value="1"/>
</dbReference>
<evidence type="ECO:0000256" key="2">
    <source>
        <dbReference type="ARBA" id="ARBA00022801"/>
    </source>
</evidence>
<dbReference type="InterPro" id="IPR051913">
    <property type="entry name" value="GH2_Domain-Containing"/>
</dbReference>
<dbReference type="EMBL" id="PSKQ01000022">
    <property type="protein sequence ID" value="MBE8721947.1"/>
    <property type="molecule type" value="Genomic_DNA"/>
</dbReference>
<accession>A0ABR9TA86</accession>
<comment type="caution">
    <text evidence="9">The sequence shown here is derived from an EMBL/GenBank/DDBJ whole genome shotgun (WGS) entry which is preliminary data.</text>
</comment>
<keyword evidence="10" id="KW-1185">Reference proteome</keyword>
<dbReference type="Pfam" id="PF16355">
    <property type="entry name" value="DUF4982"/>
    <property type="match status" value="1"/>
</dbReference>
<dbReference type="InterPro" id="IPR013783">
    <property type="entry name" value="Ig-like_fold"/>
</dbReference>
<dbReference type="SUPFAM" id="SSF51445">
    <property type="entry name" value="(Trans)glycosidases"/>
    <property type="match status" value="1"/>
</dbReference>
<dbReference type="InterPro" id="IPR017853">
    <property type="entry name" value="GH"/>
</dbReference>